<gene>
    <name evidence="6" type="ORF">H2201_003354</name>
</gene>
<reference evidence="6" key="1">
    <citation type="submission" date="2022-10" db="EMBL/GenBank/DDBJ databases">
        <title>Culturing micro-colonial fungi from biological soil crusts in the Mojave desert and describing Neophaeococcomyces mojavensis, and introducing the new genera and species Taxawa tesnikishii.</title>
        <authorList>
            <person name="Kurbessoian T."/>
            <person name="Stajich J.E."/>
        </authorList>
    </citation>
    <scope>NUCLEOTIDE SEQUENCE</scope>
    <source>
        <strain evidence="6">TK_1</strain>
    </source>
</reference>
<evidence type="ECO:0000256" key="4">
    <source>
        <dbReference type="ARBA" id="ARBA00022801"/>
    </source>
</evidence>
<keyword evidence="5" id="KW-0788">Thiol protease</keyword>
<keyword evidence="3" id="KW-0645">Protease</keyword>
<comment type="caution">
    <text evidence="6">The sequence shown here is derived from an EMBL/GenBank/DDBJ whole genome shotgun (WGS) entry which is preliminary data.</text>
</comment>
<dbReference type="Pfam" id="PF01470">
    <property type="entry name" value="Peptidase_C15"/>
    <property type="match status" value="1"/>
</dbReference>
<keyword evidence="7" id="KW-1185">Reference proteome</keyword>
<comment type="similarity">
    <text evidence="1">Belongs to the peptidase C15 family.</text>
</comment>
<dbReference type="InterPro" id="IPR036440">
    <property type="entry name" value="Peptidase_C15-like_sf"/>
</dbReference>
<evidence type="ECO:0000313" key="6">
    <source>
        <dbReference type="EMBL" id="KAJ9666432.1"/>
    </source>
</evidence>
<dbReference type="InterPro" id="IPR000816">
    <property type="entry name" value="Peptidase_C15"/>
</dbReference>
<dbReference type="Proteomes" id="UP001172684">
    <property type="component" value="Unassembled WGS sequence"/>
</dbReference>
<dbReference type="PANTHER" id="PTHR23402:SF1">
    <property type="entry name" value="PYROGLUTAMYL-PEPTIDASE I"/>
    <property type="match status" value="1"/>
</dbReference>
<dbReference type="SUPFAM" id="SSF53182">
    <property type="entry name" value="Pyrrolidone carboxyl peptidase (pyroglutamate aminopeptidase)"/>
    <property type="match status" value="1"/>
</dbReference>
<dbReference type="Gene3D" id="3.40.630.20">
    <property type="entry name" value="Peptidase C15, pyroglutamyl peptidase I-like"/>
    <property type="match status" value="1"/>
</dbReference>
<dbReference type="PANTHER" id="PTHR23402">
    <property type="entry name" value="PROTEASE FAMILY C15 PYROGLUTAMYL-PEPTIDASE I-RELATED"/>
    <property type="match status" value="1"/>
</dbReference>
<evidence type="ECO:0000256" key="1">
    <source>
        <dbReference type="ARBA" id="ARBA00006641"/>
    </source>
</evidence>
<name>A0ABQ9NWF0_9PEZI</name>
<sequence length="254" mass="28281">MGSIPELESGGYDAVEEVTVLVTGFGPFLQNKENASWSIASTLPPFLEPNAAHPSRIRLVVHPSPMKVAYNPVLEQDPQIIAQVNPDVILHIGLAAGRSYFTLERGAHRDGYDQIADVEGHKFSAERSKKVFGDCPAVLQPTFRVEDVWRRWRSELADQGIDVRPSEDAGNFLCGFIYYTSLAYFYKKDGRERPVMFLHVPVLPKEEDVAKGRKVAEALIRALVDSRRQRGVEDLIAAADMTPTSTAPTDVNFR</sequence>
<accession>A0ABQ9NWF0</accession>
<keyword evidence="2" id="KW-0963">Cytoplasm</keyword>
<protein>
    <recommendedName>
        <fullName evidence="8">Pyroglutamyl-peptidase</fullName>
    </recommendedName>
</protein>
<dbReference type="EMBL" id="JAPDRL010000019">
    <property type="protein sequence ID" value="KAJ9666432.1"/>
    <property type="molecule type" value="Genomic_DNA"/>
</dbReference>
<proteinExistence type="inferred from homology"/>
<evidence type="ECO:0000256" key="5">
    <source>
        <dbReference type="ARBA" id="ARBA00022807"/>
    </source>
</evidence>
<evidence type="ECO:0008006" key="8">
    <source>
        <dbReference type="Google" id="ProtNLM"/>
    </source>
</evidence>
<evidence type="ECO:0000256" key="2">
    <source>
        <dbReference type="ARBA" id="ARBA00022490"/>
    </source>
</evidence>
<dbReference type="InterPro" id="IPR016125">
    <property type="entry name" value="Peptidase_C15-like"/>
</dbReference>
<keyword evidence="4" id="KW-0378">Hydrolase</keyword>
<evidence type="ECO:0000313" key="7">
    <source>
        <dbReference type="Proteomes" id="UP001172684"/>
    </source>
</evidence>
<organism evidence="6 7">
    <name type="scientific">Coniosporium apollinis</name>
    <dbReference type="NCBI Taxonomy" id="61459"/>
    <lineage>
        <taxon>Eukaryota</taxon>
        <taxon>Fungi</taxon>
        <taxon>Dikarya</taxon>
        <taxon>Ascomycota</taxon>
        <taxon>Pezizomycotina</taxon>
        <taxon>Dothideomycetes</taxon>
        <taxon>Dothideomycetes incertae sedis</taxon>
        <taxon>Coniosporium</taxon>
    </lineage>
</organism>
<evidence type="ECO:0000256" key="3">
    <source>
        <dbReference type="ARBA" id="ARBA00022670"/>
    </source>
</evidence>
<dbReference type="CDD" id="cd00501">
    <property type="entry name" value="Peptidase_C15"/>
    <property type="match status" value="1"/>
</dbReference>